<evidence type="ECO:0000259" key="6">
    <source>
        <dbReference type="Pfam" id="PF01416"/>
    </source>
</evidence>
<evidence type="ECO:0000313" key="8">
    <source>
        <dbReference type="Proteomes" id="UP001152885"/>
    </source>
</evidence>
<dbReference type="InterPro" id="IPR020103">
    <property type="entry name" value="PsdUridine_synth_cat_dom_sf"/>
</dbReference>
<name>A0A9W4XBR7_9ASCO</name>
<dbReference type="PANTHER" id="PTHR11142">
    <property type="entry name" value="PSEUDOURIDYLATE SYNTHASE"/>
    <property type="match status" value="1"/>
</dbReference>
<dbReference type="SUPFAM" id="SSF55120">
    <property type="entry name" value="Pseudouridine synthase"/>
    <property type="match status" value="1"/>
</dbReference>
<dbReference type="GO" id="GO:0003723">
    <property type="term" value="F:RNA binding"/>
    <property type="evidence" value="ECO:0007669"/>
    <property type="project" value="InterPro"/>
</dbReference>
<keyword evidence="4" id="KW-0413">Isomerase</keyword>
<evidence type="ECO:0000313" key="7">
    <source>
        <dbReference type="EMBL" id="CAI5759767.1"/>
    </source>
</evidence>
<evidence type="ECO:0000256" key="1">
    <source>
        <dbReference type="ARBA" id="ARBA00004123"/>
    </source>
</evidence>
<keyword evidence="8" id="KW-1185">Reference proteome</keyword>
<gene>
    <name evidence="7" type="ORF">CANVERA_P4279</name>
</gene>
<feature type="domain" description="Pseudouridine synthase I TruA alpha/beta" evidence="6">
    <location>
        <begin position="209"/>
        <end position="315"/>
    </location>
</feature>
<dbReference type="EMBL" id="CANTUO010000005">
    <property type="protein sequence ID" value="CAI5759767.1"/>
    <property type="molecule type" value="Genomic_DNA"/>
</dbReference>
<dbReference type="InterPro" id="IPR020095">
    <property type="entry name" value="PsdUridine_synth_TruA_C"/>
</dbReference>
<reference evidence="7" key="1">
    <citation type="submission" date="2022-12" db="EMBL/GenBank/DDBJ databases">
        <authorList>
            <person name="Brejova B."/>
        </authorList>
    </citation>
    <scope>NUCLEOTIDE SEQUENCE</scope>
</reference>
<dbReference type="InterPro" id="IPR020097">
    <property type="entry name" value="PsdUridine_synth_TruA_a/b_dom"/>
</dbReference>
<dbReference type="HAMAP" id="MF_00171">
    <property type="entry name" value="TruA"/>
    <property type="match status" value="1"/>
</dbReference>
<dbReference type="GO" id="GO:0009982">
    <property type="term" value="F:pseudouridine synthase activity"/>
    <property type="evidence" value="ECO:0007669"/>
    <property type="project" value="InterPro"/>
</dbReference>
<dbReference type="GO" id="GO:0031119">
    <property type="term" value="P:tRNA pseudouridine synthesis"/>
    <property type="evidence" value="ECO:0007669"/>
    <property type="project" value="TreeGrafter"/>
</dbReference>
<dbReference type="CDD" id="cd02569">
    <property type="entry name" value="PseudoU_synth_ScPus3"/>
    <property type="match status" value="1"/>
</dbReference>
<dbReference type="Gene3D" id="3.30.70.660">
    <property type="entry name" value="Pseudouridine synthase I, catalytic domain, C-terminal subdomain"/>
    <property type="match status" value="1"/>
</dbReference>
<dbReference type="PANTHER" id="PTHR11142:SF5">
    <property type="entry name" value="TRNA PSEUDOURIDINE(38_39) SYNTHASE"/>
    <property type="match status" value="1"/>
</dbReference>
<dbReference type="Proteomes" id="UP001152885">
    <property type="component" value="Unassembled WGS sequence"/>
</dbReference>
<organism evidence="7 8">
    <name type="scientific">Candida verbasci</name>
    <dbReference type="NCBI Taxonomy" id="1227364"/>
    <lineage>
        <taxon>Eukaryota</taxon>
        <taxon>Fungi</taxon>
        <taxon>Dikarya</taxon>
        <taxon>Ascomycota</taxon>
        <taxon>Saccharomycotina</taxon>
        <taxon>Pichiomycetes</taxon>
        <taxon>Debaryomycetaceae</taxon>
        <taxon>Candida/Lodderomyces clade</taxon>
        <taxon>Candida</taxon>
    </lineage>
</organism>
<dbReference type="FunFam" id="3.30.70.580:FF:000020">
    <property type="entry name" value="tRNA pseudouridine synthase"/>
    <property type="match status" value="1"/>
</dbReference>
<accession>A0A9W4XBR7</accession>
<dbReference type="GO" id="GO:0005634">
    <property type="term" value="C:nucleus"/>
    <property type="evidence" value="ECO:0007669"/>
    <property type="project" value="UniProtKB-SubCell"/>
</dbReference>
<dbReference type="Gene3D" id="3.30.70.580">
    <property type="entry name" value="Pseudouridine synthase I, catalytic domain, N-terminal subdomain"/>
    <property type="match status" value="1"/>
</dbReference>
<sequence>MKRSMTTKINYNDWSKEELIKHIEKLENGINGTTTVVSEKLEQPKKKLKEVKPFNWDKFNFRFVAIKFAYLGWNYNGLALQLEKTPLPTVEEIILKAMTKVKLIKDPIDEVTYSKCGRTDKGVSALNQVISINLRSNLTPEEQMKPENDIKELDYISILNANLPEDIRIHEICLRPPKDFDARFSCEYRHYKYFFKKNDLDIDLMQKGADSYLGVHDFRNFCKLDGSKQLTNFTREIFKSEIVHLIDDYYYFNLQGNAFLWHQVRCMIGILLLVGQKLESPEIVSDLMNIDKFSTKPVYEMANDIPLVLYDCIFPEMEWLQAKDLHKNNYLIKRFIGFEYDLQIKSKMSEVMEEMLLSKYKLHEDDTKYMNVGDGVGRRFKDYIPLEKRDRSDSYEVINARWLKKKESSRNKESTIIEI</sequence>
<dbReference type="FunFam" id="3.30.70.660:FF:000012">
    <property type="entry name" value="tRNA pseudouridine synthase"/>
    <property type="match status" value="1"/>
</dbReference>
<dbReference type="OrthoDB" id="25767at2759"/>
<proteinExistence type="inferred from homology"/>
<keyword evidence="3" id="KW-0819">tRNA processing</keyword>
<dbReference type="Pfam" id="PF01416">
    <property type="entry name" value="PseudoU_synth_1"/>
    <property type="match status" value="1"/>
</dbReference>
<evidence type="ECO:0000256" key="5">
    <source>
        <dbReference type="ARBA" id="ARBA00023242"/>
    </source>
</evidence>
<comment type="subcellular location">
    <subcellularLocation>
        <location evidence="1">Nucleus</location>
    </subcellularLocation>
</comment>
<dbReference type="InterPro" id="IPR001406">
    <property type="entry name" value="PsdUridine_synth_TruA"/>
</dbReference>
<dbReference type="GO" id="GO:1990481">
    <property type="term" value="P:mRNA pseudouridine synthesis"/>
    <property type="evidence" value="ECO:0007669"/>
    <property type="project" value="TreeGrafter"/>
</dbReference>
<evidence type="ECO:0000256" key="3">
    <source>
        <dbReference type="ARBA" id="ARBA00022694"/>
    </source>
</evidence>
<dbReference type="NCBIfam" id="TIGR00071">
    <property type="entry name" value="hisT_truA"/>
    <property type="match status" value="1"/>
</dbReference>
<evidence type="ECO:0000256" key="4">
    <source>
        <dbReference type="ARBA" id="ARBA00023235"/>
    </source>
</evidence>
<comment type="similarity">
    <text evidence="2">Belongs to the tRNA pseudouridine synthase TruA family.</text>
</comment>
<comment type="caution">
    <text evidence="7">The sequence shown here is derived from an EMBL/GenBank/DDBJ whole genome shotgun (WGS) entry which is preliminary data.</text>
</comment>
<dbReference type="AlphaFoldDB" id="A0A9W4XBR7"/>
<protein>
    <recommendedName>
        <fullName evidence="6">Pseudouridine synthase I TruA alpha/beta domain-containing protein</fullName>
    </recommendedName>
</protein>
<evidence type="ECO:0000256" key="2">
    <source>
        <dbReference type="ARBA" id="ARBA00009375"/>
    </source>
</evidence>
<dbReference type="InterPro" id="IPR020094">
    <property type="entry name" value="TruA/RsuA/RluB/E/F_N"/>
</dbReference>
<dbReference type="GO" id="GO:0005737">
    <property type="term" value="C:cytoplasm"/>
    <property type="evidence" value="ECO:0007669"/>
    <property type="project" value="TreeGrafter"/>
</dbReference>
<dbReference type="InterPro" id="IPR041707">
    <property type="entry name" value="Pus3-like"/>
</dbReference>
<keyword evidence="5" id="KW-0539">Nucleus</keyword>